<dbReference type="Proteomes" id="UP001221686">
    <property type="component" value="Unassembled WGS sequence"/>
</dbReference>
<reference evidence="2 3" key="1">
    <citation type="submission" date="2022-11" db="EMBL/GenBank/DDBJ databases">
        <title>Minimal conservation of predation-associated metabolite biosynthetic gene clusters underscores biosynthetic potential of Myxococcota including descriptions for ten novel species: Archangium lansinium sp. nov., Myxococcus landrumus sp. nov., Nannocystis bai.</title>
        <authorList>
            <person name="Ahearne A."/>
            <person name="Stevens C."/>
            <person name="Dowd S."/>
        </authorList>
    </citation>
    <scope>NUCLEOTIDE SEQUENCE [LARGE SCALE GENOMIC DNA]</scope>
    <source>
        <strain evidence="2 3">BB15-2</strain>
    </source>
</reference>
<keyword evidence="3" id="KW-1185">Reference proteome</keyword>
<accession>A0ABT5E5X5</accession>
<protein>
    <submittedName>
        <fullName evidence="2">DUF4180 domain-containing protein</fullName>
    </submittedName>
</protein>
<name>A0ABT5E5X5_9BACT</name>
<dbReference type="RefSeq" id="WP_272089759.1">
    <property type="nucleotide sequence ID" value="NZ_JAQNDL010000003.1"/>
</dbReference>
<feature type="domain" description="DUF4180" evidence="1">
    <location>
        <begin position="14"/>
        <end position="120"/>
    </location>
</feature>
<dbReference type="EMBL" id="JAQNDL010000003">
    <property type="protein sequence ID" value="MDC0721257.1"/>
    <property type="molecule type" value="Genomic_DNA"/>
</dbReference>
<evidence type="ECO:0000259" key="1">
    <source>
        <dbReference type="Pfam" id="PF13788"/>
    </source>
</evidence>
<comment type="caution">
    <text evidence="2">The sequence shown here is derived from an EMBL/GenBank/DDBJ whole genome shotgun (WGS) entry which is preliminary data.</text>
</comment>
<proteinExistence type="predicted"/>
<evidence type="ECO:0000313" key="3">
    <source>
        <dbReference type="Proteomes" id="UP001221686"/>
    </source>
</evidence>
<dbReference type="Pfam" id="PF13788">
    <property type="entry name" value="DUF4180"/>
    <property type="match status" value="1"/>
</dbReference>
<evidence type="ECO:0000313" key="2">
    <source>
        <dbReference type="EMBL" id="MDC0721257.1"/>
    </source>
</evidence>
<organism evidence="2 3">
    <name type="scientific">Nannocystis bainbridge</name>
    <dbReference type="NCBI Taxonomy" id="2995303"/>
    <lineage>
        <taxon>Bacteria</taxon>
        <taxon>Pseudomonadati</taxon>
        <taxon>Myxococcota</taxon>
        <taxon>Polyangia</taxon>
        <taxon>Nannocystales</taxon>
        <taxon>Nannocystaceae</taxon>
        <taxon>Nannocystis</taxon>
    </lineage>
</organism>
<gene>
    <name evidence="2" type="ORF">POL25_30400</name>
</gene>
<dbReference type="InterPro" id="IPR025438">
    <property type="entry name" value="DUF4180"/>
</dbReference>
<sequence length="125" mass="13607">MTAPQLRQIGAASALVLPDAGPALGTLDDAIQLIGDAGGSDADTVVIPVARLHPDFLVLRTRMAGEFTQKFVQYRCRLVILGDLSLALIDSPALRDYVREANRGDDVWFFADWPELERRLTGEAA</sequence>